<dbReference type="AlphaFoldDB" id="A0A9P6NRD4"/>
<name>A0A9P6NRD4_9BASI</name>
<dbReference type="EMBL" id="MU167217">
    <property type="protein sequence ID" value="KAG0150808.1"/>
    <property type="molecule type" value="Genomic_DNA"/>
</dbReference>
<evidence type="ECO:0000313" key="2">
    <source>
        <dbReference type="Proteomes" id="UP000886653"/>
    </source>
</evidence>
<dbReference type="Proteomes" id="UP000886653">
    <property type="component" value="Unassembled WGS sequence"/>
</dbReference>
<comment type="caution">
    <text evidence="1">The sequence shown here is derived from an EMBL/GenBank/DDBJ whole genome shotgun (WGS) entry which is preliminary data.</text>
</comment>
<keyword evidence="2" id="KW-1185">Reference proteome</keyword>
<sequence length="99" mass="11083">MPRAPYPCTGTYIETEPELPFLVRAYTTRFKPDYVAAAQNNGFDPTLGAYNRSSWARLLCFDYKSIGSTSLAIVGARRQYRVIKTALVLSMGSVRPVQE</sequence>
<organism evidence="1 2">
    <name type="scientific">Cronartium quercuum f. sp. fusiforme G11</name>
    <dbReference type="NCBI Taxonomy" id="708437"/>
    <lineage>
        <taxon>Eukaryota</taxon>
        <taxon>Fungi</taxon>
        <taxon>Dikarya</taxon>
        <taxon>Basidiomycota</taxon>
        <taxon>Pucciniomycotina</taxon>
        <taxon>Pucciniomycetes</taxon>
        <taxon>Pucciniales</taxon>
        <taxon>Coleosporiaceae</taxon>
        <taxon>Cronartium</taxon>
    </lineage>
</organism>
<gene>
    <name evidence="1" type="ORF">CROQUDRAFT_104181</name>
</gene>
<accession>A0A9P6NRD4</accession>
<proteinExistence type="predicted"/>
<dbReference type="OrthoDB" id="10572249at2759"/>
<evidence type="ECO:0000313" key="1">
    <source>
        <dbReference type="EMBL" id="KAG0150808.1"/>
    </source>
</evidence>
<protein>
    <submittedName>
        <fullName evidence="1">Uncharacterized protein</fullName>
    </submittedName>
</protein>
<reference evidence="1" key="1">
    <citation type="submission" date="2013-11" db="EMBL/GenBank/DDBJ databases">
        <title>Genome sequence of the fusiform rust pathogen reveals effectors for host alternation and coevolution with pine.</title>
        <authorList>
            <consortium name="DOE Joint Genome Institute"/>
            <person name="Smith K."/>
            <person name="Pendleton A."/>
            <person name="Kubisiak T."/>
            <person name="Anderson C."/>
            <person name="Salamov A."/>
            <person name="Aerts A."/>
            <person name="Riley R."/>
            <person name="Clum A."/>
            <person name="Lindquist E."/>
            <person name="Ence D."/>
            <person name="Campbell M."/>
            <person name="Kronenberg Z."/>
            <person name="Feau N."/>
            <person name="Dhillon B."/>
            <person name="Hamelin R."/>
            <person name="Burleigh J."/>
            <person name="Smith J."/>
            <person name="Yandell M."/>
            <person name="Nelson C."/>
            <person name="Grigoriev I."/>
            <person name="Davis J."/>
        </authorList>
    </citation>
    <scope>NUCLEOTIDE SEQUENCE</scope>
    <source>
        <strain evidence="1">G11</strain>
    </source>
</reference>